<keyword evidence="6 14" id="KW-0349">Heme</keyword>
<comment type="cofactor">
    <cofactor evidence="1 14">
        <name>heme</name>
        <dbReference type="ChEBI" id="CHEBI:30413"/>
    </cofactor>
</comment>
<keyword evidence="10 15" id="KW-0560">Oxidoreductase</keyword>
<evidence type="ECO:0000313" key="16">
    <source>
        <dbReference type="EMBL" id="CAG6495206.1"/>
    </source>
</evidence>
<dbReference type="PRINTS" id="PR00463">
    <property type="entry name" value="EP450I"/>
</dbReference>
<keyword evidence="8" id="KW-0256">Endoplasmic reticulum</keyword>
<dbReference type="EMBL" id="HBUE01127839">
    <property type="protein sequence ID" value="CAG6495206.1"/>
    <property type="molecule type" value="Transcribed_RNA"/>
</dbReference>
<dbReference type="SUPFAM" id="SSF48264">
    <property type="entry name" value="Cytochrome P450"/>
    <property type="match status" value="1"/>
</dbReference>
<proteinExistence type="inferred from homology"/>
<organism evidence="16">
    <name type="scientific">Culex pipiens</name>
    <name type="common">House mosquito</name>
    <dbReference type="NCBI Taxonomy" id="7175"/>
    <lineage>
        <taxon>Eukaryota</taxon>
        <taxon>Metazoa</taxon>
        <taxon>Ecdysozoa</taxon>
        <taxon>Arthropoda</taxon>
        <taxon>Hexapoda</taxon>
        <taxon>Insecta</taxon>
        <taxon>Pterygota</taxon>
        <taxon>Neoptera</taxon>
        <taxon>Endopterygota</taxon>
        <taxon>Diptera</taxon>
        <taxon>Nematocera</taxon>
        <taxon>Culicoidea</taxon>
        <taxon>Culicidae</taxon>
        <taxon>Culicinae</taxon>
        <taxon>Culicini</taxon>
        <taxon>Culex</taxon>
        <taxon>Culex</taxon>
    </lineage>
</organism>
<protein>
    <submittedName>
        <fullName evidence="16">Cytochrome P450 4V2</fullName>
    </submittedName>
</protein>
<evidence type="ECO:0000256" key="12">
    <source>
        <dbReference type="ARBA" id="ARBA00023033"/>
    </source>
</evidence>
<evidence type="ECO:0000256" key="14">
    <source>
        <dbReference type="PIRSR" id="PIRSR602401-1"/>
    </source>
</evidence>
<dbReference type="InterPro" id="IPR001128">
    <property type="entry name" value="Cyt_P450"/>
</dbReference>
<evidence type="ECO:0000256" key="9">
    <source>
        <dbReference type="ARBA" id="ARBA00022848"/>
    </source>
</evidence>
<comment type="function">
    <text evidence="2">May be involved in the metabolism of insect hormones and in the breakdown of synthetic insecticides.</text>
</comment>
<evidence type="ECO:0000256" key="11">
    <source>
        <dbReference type="ARBA" id="ARBA00023004"/>
    </source>
</evidence>
<evidence type="ECO:0000256" key="4">
    <source>
        <dbReference type="ARBA" id="ARBA00004406"/>
    </source>
</evidence>
<dbReference type="InterPro" id="IPR017972">
    <property type="entry name" value="Cyt_P450_CS"/>
</dbReference>
<dbReference type="GO" id="GO:0020037">
    <property type="term" value="F:heme binding"/>
    <property type="evidence" value="ECO:0007669"/>
    <property type="project" value="InterPro"/>
</dbReference>
<keyword evidence="7 14" id="KW-0479">Metal-binding</keyword>
<evidence type="ECO:0000256" key="1">
    <source>
        <dbReference type="ARBA" id="ARBA00001971"/>
    </source>
</evidence>
<dbReference type="PRINTS" id="PR00385">
    <property type="entry name" value="P450"/>
</dbReference>
<keyword evidence="13" id="KW-0472">Membrane</keyword>
<dbReference type="PROSITE" id="PS00086">
    <property type="entry name" value="CYTOCHROME_P450"/>
    <property type="match status" value="1"/>
</dbReference>
<sequence length="348" mass="40365">MVEELMGLESGSTVNILHHVSKCTLEMVFGTTIGMDVLQRDDTDEVLGYIERLFNLVSRRMLSAHLYFDWIYRFTKDYREDQRLRKICMEKANEIINQQKKNIMNQLDINGNLETNSEDHYNKPEIFIVKLLSETFDGKTFSDEEIFHNAYTIIVAGNDTSALTVASCCLFLAMYPTIQDKVHSEIVQIFPSKHSPINADDLKQLVYLEMVIKETLRLCPVAPNIAREALQDVLIDGTVVPKGTILLMSFYALHRRNDIWGDASEEFNPENFDPDRSKSRHPFGYLPFSGGSRNCIGWRYAMMSVKIMLVQLVREFKLSTKLTRQDLRYRFDMTLKLAIEHLVQLERR</sequence>
<dbReference type="InterPro" id="IPR002401">
    <property type="entry name" value="Cyt_P450_E_grp-I"/>
</dbReference>
<evidence type="ECO:0000256" key="5">
    <source>
        <dbReference type="ARBA" id="ARBA00010617"/>
    </source>
</evidence>
<dbReference type="AlphaFoldDB" id="A0A8D8G532"/>
<accession>A0A8D8G532</accession>
<evidence type="ECO:0000256" key="15">
    <source>
        <dbReference type="RuleBase" id="RU000461"/>
    </source>
</evidence>
<dbReference type="InterPro" id="IPR036396">
    <property type="entry name" value="Cyt_P450_sf"/>
</dbReference>
<comment type="similarity">
    <text evidence="5 15">Belongs to the cytochrome P450 family.</text>
</comment>
<feature type="binding site" description="axial binding residue" evidence="14">
    <location>
        <position position="295"/>
    </location>
    <ligand>
        <name>heme</name>
        <dbReference type="ChEBI" id="CHEBI:30413"/>
    </ligand>
    <ligandPart>
        <name>Fe</name>
        <dbReference type="ChEBI" id="CHEBI:18248"/>
    </ligandPart>
</feature>
<evidence type="ECO:0000256" key="13">
    <source>
        <dbReference type="ARBA" id="ARBA00023136"/>
    </source>
</evidence>
<dbReference type="GO" id="GO:0004497">
    <property type="term" value="F:monooxygenase activity"/>
    <property type="evidence" value="ECO:0007669"/>
    <property type="project" value="UniProtKB-KW"/>
</dbReference>
<evidence type="ECO:0000256" key="7">
    <source>
        <dbReference type="ARBA" id="ARBA00022723"/>
    </source>
</evidence>
<dbReference type="Gene3D" id="1.10.630.10">
    <property type="entry name" value="Cytochrome P450"/>
    <property type="match status" value="1"/>
</dbReference>
<evidence type="ECO:0000256" key="6">
    <source>
        <dbReference type="ARBA" id="ARBA00022617"/>
    </source>
</evidence>
<dbReference type="GO" id="GO:0005506">
    <property type="term" value="F:iron ion binding"/>
    <property type="evidence" value="ECO:0007669"/>
    <property type="project" value="InterPro"/>
</dbReference>
<keyword evidence="11 14" id="KW-0408">Iron</keyword>
<dbReference type="Pfam" id="PF00067">
    <property type="entry name" value="p450"/>
    <property type="match status" value="1"/>
</dbReference>
<dbReference type="InterPro" id="IPR050196">
    <property type="entry name" value="Cytochrome_P450_Monoox"/>
</dbReference>
<dbReference type="GO" id="GO:0016705">
    <property type="term" value="F:oxidoreductase activity, acting on paired donors, with incorporation or reduction of molecular oxygen"/>
    <property type="evidence" value="ECO:0007669"/>
    <property type="project" value="InterPro"/>
</dbReference>
<dbReference type="PANTHER" id="PTHR24291">
    <property type="entry name" value="CYTOCHROME P450 FAMILY 4"/>
    <property type="match status" value="1"/>
</dbReference>
<evidence type="ECO:0000256" key="10">
    <source>
        <dbReference type="ARBA" id="ARBA00023002"/>
    </source>
</evidence>
<comment type="subcellular location">
    <subcellularLocation>
        <location evidence="4">Endoplasmic reticulum membrane</location>
        <topology evidence="4">Peripheral membrane protein</topology>
    </subcellularLocation>
    <subcellularLocation>
        <location evidence="3">Microsome membrane</location>
        <topology evidence="3">Peripheral membrane protein</topology>
    </subcellularLocation>
</comment>
<keyword evidence="12 15" id="KW-0503">Monooxygenase</keyword>
<keyword evidence="9" id="KW-0492">Microsome</keyword>
<reference evidence="16" key="1">
    <citation type="submission" date="2021-05" db="EMBL/GenBank/DDBJ databases">
        <authorList>
            <person name="Alioto T."/>
            <person name="Alioto T."/>
            <person name="Gomez Garrido J."/>
        </authorList>
    </citation>
    <scope>NUCLEOTIDE SEQUENCE</scope>
</reference>
<evidence type="ECO:0000256" key="2">
    <source>
        <dbReference type="ARBA" id="ARBA00003690"/>
    </source>
</evidence>
<name>A0A8D8G532_CULPI</name>
<dbReference type="PANTHER" id="PTHR24291:SF189">
    <property type="entry name" value="CYTOCHROME P450 4C3-RELATED"/>
    <property type="match status" value="1"/>
</dbReference>
<evidence type="ECO:0000256" key="8">
    <source>
        <dbReference type="ARBA" id="ARBA00022824"/>
    </source>
</evidence>
<evidence type="ECO:0000256" key="3">
    <source>
        <dbReference type="ARBA" id="ARBA00004174"/>
    </source>
</evidence>
<dbReference type="GO" id="GO:0005789">
    <property type="term" value="C:endoplasmic reticulum membrane"/>
    <property type="evidence" value="ECO:0007669"/>
    <property type="project" value="UniProtKB-SubCell"/>
</dbReference>